<dbReference type="Pfam" id="PF01494">
    <property type="entry name" value="FAD_binding_3"/>
    <property type="match status" value="1"/>
</dbReference>
<dbReference type="SUPFAM" id="SSF51905">
    <property type="entry name" value="FAD/NAD(P)-binding domain"/>
    <property type="match status" value="1"/>
</dbReference>
<keyword evidence="3" id="KW-0285">Flavoprotein</keyword>
<dbReference type="OrthoDB" id="417877at2759"/>
<evidence type="ECO:0000256" key="4">
    <source>
        <dbReference type="ARBA" id="ARBA00022827"/>
    </source>
</evidence>
<keyword evidence="4" id="KW-0274">FAD</keyword>
<feature type="domain" description="FAD-binding" evidence="7">
    <location>
        <begin position="10"/>
        <end position="367"/>
    </location>
</feature>
<evidence type="ECO:0000259" key="7">
    <source>
        <dbReference type="Pfam" id="PF01494"/>
    </source>
</evidence>
<dbReference type="SUPFAM" id="SSF54373">
    <property type="entry name" value="FAD-linked reductases, C-terminal domain"/>
    <property type="match status" value="1"/>
</dbReference>
<dbReference type="GO" id="GO:0071949">
    <property type="term" value="F:FAD binding"/>
    <property type="evidence" value="ECO:0007669"/>
    <property type="project" value="InterPro"/>
</dbReference>
<proteinExistence type="inferred from homology"/>
<dbReference type="PRINTS" id="PR00420">
    <property type="entry name" value="RNGMNOXGNASE"/>
</dbReference>
<dbReference type="AlphaFoldDB" id="A0A4V1XC61"/>
<evidence type="ECO:0000256" key="6">
    <source>
        <dbReference type="SAM" id="Phobius"/>
    </source>
</evidence>
<keyword evidence="6" id="KW-0812">Transmembrane</keyword>
<gene>
    <name evidence="8" type="ORF">DL764_001757</name>
</gene>
<dbReference type="STRING" id="155417.A0A4V1XC61"/>
<evidence type="ECO:0000256" key="2">
    <source>
        <dbReference type="ARBA" id="ARBA00007992"/>
    </source>
</evidence>
<comment type="similarity">
    <text evidence="2">Belongs to the paxM FAD-dependent monooxygenase family.</text>
</comment>
<evidence type="ECO:0000256" key="1">
    <source>
        <dbReference type="ARBA" id="ARBA00005179"/>
    </source>
</evidence>
<comment type="pathway">
    <text evidence="1">Secondary metabolite biosynthesis.</text>
</comment>
<evidence type="ECO:0000313" key="9">
    <source>
        <dbReference type="Proteomes" id="UP000293360"/>
    </source>
</evidence>
<dbReference type="InterPro" id="IPR002938">
    <property type="entry name" value="FAD-bd"/>
</dbReference>
<name>A0A4V1XC61_9PEZI</name>
<evidence type="ECO:0000313" key="8">
    <source>
        <dbReference type="EMBL" id="RYP08629.1"/>
    </source>
</evidence>
<keyword evidence="6" id="KW-1133">Transmembrane helix</keyword>
<evidence type="ECO:0000256" key="3">
    <source>
        <dbReference type="ARBA" id="ARBA00022630"/>
    </source>
</evidence>
<keyword evidence="5" id="KW-0560">Oxidoreductase</keyword>
<dbReference type="PANTHER" id="PTHR46720:SF3">
    <property type="entry name" value="FAD-BINDING DOMAIN-CONTAINING PROTEIN-RELATED"/>
    <property type="match status" value="1"/>
</dbReference>
<keyword evidence="6" id="KW-0472">Membrane</keyword>
<keyword evidence="9" id="KW-1185">Reference proteome</keyword>
<dbReference type="Gene3D" id="3.50.50.60">
    <property type="entry name" value="FAD/NAD(P)-binding domain"/>
    <property type="match status" value="1"/>
</dbReference>
<reference evidence="8 9" key="1">
    <citation type="submission" date="2018-06" db="EMBL/GenBank/DDBJ databases">
        <title>Complete Genomes of Monosporascus.</title>
        <authorList>
            <person name="Robinson A.J."/>
            <person name="Natvig D.O."/>
        </authorList>
    </citation>
    <scope>NUCLEOTIDE SEQUENCE [LARGE SCALE GENOMIC DNA]</scope>
    <source>
        <strain evidence="8 9">CBS 110550</strain>
    </source>
</reference>
<sequence>MTEAEWRPAIAILGAGIGGLAVAIGLMKRGVPVTIFEATETYSPLGAGIGLGPNSLDAMDLLDSRFRAEYDTVKTGNEKPEFLHCIFDALYAEEGFGEKRGWTRGIIGAPYFTRSSAHRKELLQIMERFIPEETIVFGKRARNIYQKQGKAAIEFYDGDVRTFDAVVGCDGVRGLSRQVVLGDIAPKHVPPAYCGIYSYRGIIPMNKAKAIFGRHAGDAKWFMAKGKGAVLYPITKGREANFIFFITDNDGRAHGNITERCTKQEMLEDLKGFDSRLLQLLDYAKPLRWPIMHHLETPTYFRGRVCLLGDVAHASSPHQAAGAGQALEDAVILSHLLTLVKSPDQIEAALQVYDTVRRPRAQKVVQTSYEAGVMYMWSSPEIGDDMNKIMENANQRLHWIWQHDLKTDINDAEYKFLKLVSE</sequence>
<dbReference type="InterPro" id="IPR051104">
    <property type="entry name" value="FAD_monoxygenase"/>
</dbReference>
<dbReference type="GO" id="GO:0016491">
    <property type="term" value="F:oxidoreductase activity"/>
    <property type="evidence" value="ECO:0007669"/>
    <property type="project" value="UniProtKB-KW"/>
</dbReference>
<protein>
    <recommendedName>
        <fullName evidence="7">FAD-binding domain-containing protein</fullName>
    </recommendedName>
</protein>
<dbReference type="InterPro" id="IPR036188">
    <property type="entry name" value="FAD/NAD-bd_sf"/>
</dbReference>
<evidence type="ECO:0000256" key="5">
    <source>
        <dbReference type="ARBA" id="ARBA00023002"/>
    </source>
</evidence>
<accession>A0A4V1XC61</accession>
<dbReference type="GO" id="GO:0044550">
    <property type="term" value="P:secondary metabolite biosynthetic process"/>
    <property type="evidence" value="ECO:0007669"/>
    <property type="project" value="TreeGrafter"/>
</dbReference>
<dbReference type="PANTHER" id="PTHR46720">
    <property type="entry name" value="HYDROXYLASE, PUTATIVE (AFU_ORTHOLOGUE AFUA_3G01460)-RELATED"/>
    <property type="match status" value="1"/>
</dbReference>
<dbReference type="Proteomes" id="UP000293360">
    <property type="component" value="Unassembled WGS sequence"/>
</dbReference>
<dbReference type="EMBL" id="QJNU01000057">
    <property type="protein sequence ID" value="RYP08629.1"/>
    <property type="molecule type" value="Genomic_DNA"/>
</dbReference>
<comment type="caution">
    <text evidence="8">The sequence shown here is derived from an EMBL/GenBank/DDBJ whole genome shotgun (WGS) entry which is preliminary data.</text>
</comment>
<feature type="transmembrane region" description="Helical" evidence="6">
    <location>
        <begin position="6"/>
        <end position="26"/>
    </location>
</feature>
<organism evidence="8 9">
    <name type="scientific">Monosporascus ibericus</name>
    <dbReference type="NCBI Taxonomy" id="155417"/>
    <lineage>
        <taxon>Eukaryota</taxon>
        <taxon>Fungi</taxon>
        <taxon>Dikarya</taxon>
        <taxon>Ascomycota</taxon>
        <taxon>Pezizomycotina</taxon>
        <taxon>Sordariomycetes</taxon>
        <taxon>Xylariomycetidae</taxon>
        <taxon>Xylariales</taxon>
        <taxon>Xylariales incertae sedis</taxon>
        <taxon>Monosporascus</taxon>
    </lineage>
</organism>